<dbReference type="AlphaFoldDB" id="X1U1F0"/>
<name>X1U1F0_9ZZZZ</name>
<dbReference type="Gene3D" id="3.20.20.210">
    <property type="match status" value="1"/>
</dbReference>
<dbReference type="SUPFAM" id="SSF51726">
    <property type="entry name" value="UROD/MetE-like"/>
    <property type="match status" value="1"/>
</dbReference>
<dbReference type="PANTHER" id="PTHR47099">
    <property type="entry name" value="METHYLCOBAMIDE:COM METHYLTRANSFERASE MTBA"/>
    <property type="match status" value="1"/>
</dbReference>
<dbReference type="PANTHER" id="PTHR47099:SF1">
    <property type="entry name" value="METHYLCOBAMIDE:COM METHYLTRANSFERASE MTBA"/>
    <property type="match status" value="1"/>
</dbReference>
<dbReference type="EMBL" id="BARW01026974">
    <property type="protein sequence ID" value="GAJ11344.1"/>
    <property type="molecule type" value="Genomic_DNA"/>
</dbReference>
<dbReference type="Pfam" id="PF01208">
    <property type="entry name" value="URO-D"/>
    <property type="match status" value="1"/>
</dbReference>
<dbReference type="InterPro" id="IPR052024">
    <property type="entry name" value="Methanogen_methyltrans"/>
</dbReference>
<evidence type="ECO:0000313" key="2">
    <source>
        <dbReference type="EMBL" id="GAJ11344.1"/>
    </source>
</evidence>
<accession>X1U1F0</accession>
<feature type="non-terminal residue" evidence="2">
    <location>
        <position position="1"/>
    </location>
</feature>
<evidence type="ECO:0000259" key="1">
    <source>
        <dbReference type="Pfam" id="PF01208"/>
    </source>
</evidence>
<comment type="caution">
    <text evidence="2">The sequence shown here is derived from an EMBL/GenBank/DDBJ whole genome shotgun (WGS) entry which is preliminary data.</text>
</comment>
<dbReference type="InterPro" id="IPR000257">
    <property type="entry name" value="Uroporphyrinogen_deCOase"/>
</dbReference>
<reference evidence="2" key="1">
    <citation type="journal article" date="2014" name="Front. Microbiol.">
        <title>High frequency of phylogenetically diverse reductive dehalogenase-homologous genes in deep subseafloor sedimentary metagenomes.</title>
        <authorList>
            <person name="Kawai M."/>
            <person name="Futagami T."/>
            <person name="Toyoda A."/>
            <person name="Takaki Y."/>
            <person name="Nishi S."/>
            <person name="Hori S."/>
            <person name="Arai W."/>
            <person name="Tsubouchi T."/>
            <person name="Morono Y."/>
            <person name="Uchiyama I."/>
            <person name="Ito T."/>
            <person name="Fujiyama A."/>
            <person name="Inagaki F."/>
            <person name="Takami H."/>
        </authorList>
    </citation>
    <scope>NUCLEOTIDE SEQUENCE</scope>
    <source>
        <strain evidence="2">Expedition CK06-06</strain>
    </source>
</reference>
<dbReference type="GO" id="GO:0006779">
    <property type="term" value="P:porphyrin-containing compound biosynthetic process"/>
    <property type="evidence" value="ECO:0007669"/>
    <property type="project" value="InterPro"/>
</dbReference>
<gene>
    <name evidence="2" type="ORF">S12H4_43872</name>
</gene>
<sequence length="246" mass="28415">WENINHYVFPTPREEPFEKMQEYIGRNKGEKYILGNVSFTLWERAQYLRGSMNLLEDLYLNPTRAEVLTDGIMNFQIQLIRRWGEIGASGVNFSDDWGTSRSLFINPKYWRTFFKPRYAKLCDTAHTEGMHVFFHSDGQILEIISDLIDCGTDVLEVAQPHLLGIERLGEQFGGRICFYGAADKQTTLVSGTKKDIIQEVKALIHSLGSFNGGFIARGDMQDFHDLKIPPENIKIMVEAFRMFERY</sequence>
<protein>
    <recommendedName>
        <fullName evidence="1">Uroporphyrinogen decarboxylase (URO-D) domain-containing protein</fullName>
    </recommendedName>
</protein>
<dbReference type="InterPro" id="IPR038071">
    <property type="entry name" value="UROD/MetE-like_sf"/>
</dbReference>
<dbReference type="GO" id="GO:0004853">
    <property type="term" value="F:uroporphyrinogen decarboxylase activity"/>
    <property type="evidence" value="ECO:0007669"/>
    <property type="project" value="InterPro"/>
</dbReference>
<organism evidence="2">
    <name type="scientific">marine sediment metagenome</name>
    <dbReference type="NCBI Taxonomy" id="412755"/>
    <lineage>
        <taxon>unclassified sequences</taxon>
        <taxon>metagenomes</taxon>
        <taxon>ecological metagenomes</taxon>
    </lineage>
</organism>
<feature type="domain" description="Uroporphyrinogen decarboxylase (URO-D)" evidence="1">
    <location>
        <begin position="42"/>
        <end position="241"/>
    </location>
</feature>
<proteinExistence type="predicted"/>